<feature type="domain" description="GST N-terminal" evidence="2">
    <location>
        <begin position="1"/>
        <end position="82"/>
    </location>
</feature>
<evidence type="ECO:0000259" key="3">
    <source>
        <dbReference type="PROSITE" id="PS50405"/>
    </source>
</evidence>
<dbReference type="Pfam" id="PF00043">
    <property type="entry name" value="GST_C"/>
    <property type="match status" value="1"/>
</dbReference>
<dbReference type="PANTHER" id="PTHR43969:SF9">
    <property type="entry name" value="GLUTATHIONE S TRANSFERASE D10, ISOFORM A-RELATED"/>
    <property type="match status" value="1"/>
</dbReference>
<keyword evidence="4" id="KW-0808">Transferase</keyword>
<dbReference type="AlphaFoldDB" id="A0A1P8PEU8"/>
<dbReference type="InterPro" id="IPR036249">
    <property type="entry name" value="Thioredoxin-like_sf"/>
</dbReference>
<dbReference type="PROSITE" id="PS50405">
    <property type="entry name" value="GST_CTER"/>
    <property type="match status" value="1"/>
</dbReference>
<reference evidence="4" key="1">
    <citation type="journal article" date="2016" name="Pestic. Biochem. Physiol.">
        <title>Identification of glutathione S-transferase genes in Leptinotarsa decemlineata and their expression patterns under stress of three insecticides.</title>
        <authorList>
            <person name="Han J.B."/>
            <person name="Li G.Q."/>
            <person name="Wan P.J."/>
            <person name="Zhu T.T."/>
            <person name="Meng Q.W."/>
        </authorList>
    </citation>
    <scope>NUCLEOTIDE SEQUENCE</scope>
</reference>
<dbReference type="GO" id="GO:0004364">
    <property type="term" value="F:glutathione transferase activity"/>
    <property type="evidence" value="ECO:0007669"/>
    <property type="project" value="TreeGrafter"/>
</dbReference>
<dbReference type="InterPro" id="IPR004046">
    <property type="entry name" value="GST_C"/>
</dbReference>
<dbReference type="SFLD" id="SFLDS00019">
    <property type="entry name" value="Glutathione_Transferase_(cytos"/>
    <property type="match status" value="1"/>
</dbReference>
<dbReference type="CDD" id="cd03177">
    <property type="entry name" value="GST_C_Delta_Epsilon"/>
    <property type="match status" value="1"/>
</dbReference>
<protein>
    <submittedName>
        <fullName evidence="4">Putative glutathione S-transferase epsilon class member 6</fullName>
    </submittedName>
</protein>
<dbReference type="GO" id="GO:0006749">
    <property type="term" value="P:glutathione metabolic process"/>
    <property type="evidence" value="ECO:0007669"/>
    <property type="project" value="TreeGrafter"/>
</dbReference>
<dbReference type="Gene3D" id="1.20.1050.10">
    <property type="match status" value="1"/>
</dbReference>
<organism evidence="4">
    <name type="scientific">Leptinotarsa decemlineata</name>
    <name type="common">Colorado potato beetle</name>
    <name type="synonym">Doryphora decemlineata</name>
    <dbReference type="NCBI Taxonomy" id="7539"/>
    <lineage>
        <taxon>Eukaryota</taxon>
        <taxon>Metazoa</taxon>
        <taxon>Ecdysozoa</taxon>
        <taxon>Arthropoda</taxon>
        <taxon>Hexapoda</taxon>
        <taxon>Insecta</taxon>
        <taxon>Pterygota</taxon>
        <taxon>Neoptera</taxon>
        <taxon>Endopterygota</taxon>
        <taxon>Coleoptera</taxon>
        <taxon>Polyphaga</taxon>
        <taxon>Cucujiformia</taxon>
        <taxon>Chrysomeloidea</taxon>
        <taxon>Chrysomelidae</taxon>
        <taxon>Chrysomelinae</taxon>
        <taxon>Doryphorini</taxon>
        <taxon>Leptinotarsa</taxon>
    </lineage>
</organism>
<evidence type="ECO:0000313" key="4">
    <source>
        <dbReference type="EMBL" id="APX61034.1"/>
    </source>
</evidence>
<dbReference type="CDD" id="cd03045">
    <property type="entry name" value="GST_N_Delta_Epsilon"/>
    <property type="match status" value="1"/>
</dbReference>
<feature type="domain" description="GST C-terminal" evidence="3">
    <location>
        <begin position="88"/>
        <end position="209"/>
    </location>
</feature>
<evidence type="ECO:0000259" key="2">
    <source>
        <dbReference type="PROSITE" id="PS50404"/>
    </source>
</evidence>
<dbReference type="FunFam" id="1.20.1050.10:FF:000007">
    <property type="entry name" value="Glutathione S-transferase 1-1"/>
    <property type="match status" value="1"/>
</dbReference>
<reference evidence="4" key="2">
    <citation type="submission" date="2016-01" db="EMBL/GenBank/DDBJ databases">
        <authorList>
            <person name="Oliw E.H."/>
        </authorList>
    </citation>
    <scope>NUCLEOTIDE SEQUENCE</scope>
</reference>
<sequence>MAPKLYWILASPPARAVVFCAKQLGIELDLIEVDILKNEQYKPEFLKINPLHTVPVLDDDGFIITDSHAIMPYLVSKYRKGNSLYPEDIKKRAMVDQRLHFDSGTLFANHIRVCMPLLNKRTKAIPEDILTALTEAYCVLEGFLLDSKYVAGEDLTIADLSIWTTITNCSGYHPVEKNKYPKIAAWLKRMEATPCNDLNKAAGDYIRDLFQSLLS</sequence>
<dbReference type="SFLD" id="SFLDG01153">
    <property type="entry name" value="Main.4:_Theta-like"/>
    <property type="match status" value="1"/>
</dbReference>
<dbReference type="SFLD" id="SFLDG00358">
    <property type="entry name" value="Main_(cytGST)"/>
    <property type="match status" value="1"/>
</dbReference>
<dbReference type="InterPro" id="IPR004045">
    <property type="entry name" value="Glutathione_S-Trfase_N"/>
</dbReference>
<dbReference type="Pfam" id="PF13417">
    <property type="entry name" value="GST_N_3"/>
    <property type="match status" value="1"/>
</dbReference>
<dbReference type="OrthoDB" id="2309723at2759"/>
<dbReference type="SUPFAM" id="SSF52833">
    <property type="entry name" value="Thioredoxin-like"/>
    <property type="match status" value="1"/>
</dbReference>
<dbReference type="FunFam" id="3.40.30.10:FF:000034">
    <property type="entry name" value="glutathione S-transferase 1"/>
    <property type="match status" value="1"/>
</dbReference>
<proteinExistence type="evidence at transcript level"/>
<name>A0A1P8PEU8_LEPDE</name>
<evidence type="ECO:0000256" key="1">
    <source>
        <dbReference type="ARBA" id="ARBA00011738"/>
    </source>
</evidence>
<dbReference type="EMBL" id="KU522315">
    <property type="protein sequence ID" value="APX61034.1"/>
    <property type="molecule type" value="mRNA"/>
</dbReference>
<dbReference type="SUPFAM" id="SSF47616">
    <property type="entry name" value="GST C-terminal domain-like"/>
    <property type="match status" value="1"/>
</dbReference>
<dbReference type="PROSITE" id="PS50404">
    <property type="entry name" value="GST_NTER"/>
    <property type="match status" value="1"/>
</dbReference>
<comment type="subunit">
    <text evidence="1">Homodimer.</text>
</comment>
<dbReference type="PANTHER" id="PTHR43969">
    <property type="entry name" value="GLUTATHIONE S TRANSFERASE D10, ISOFORM A-RELATED"/>
    <property type="match status" value="1"/>
</dbReference>
<dbReference type="InterPro" id="IPR040079">
    <property type="entry name" value="Glutathione_S-Trfase"/>
</dbReference>
<dbReference type="Gene3D" id="3.40.30.10">
    <property type="entry name" value="Glutaredoxin"/>
    <property type="match status" value="1"/>
</dbReference>
<dbReference type="InterPro" id="IPR010987">
    <property type="entry name" value="Glutathione-S-Trfase_C-like"/>
</dbReference>
<dbReference type="InterPro" id="IPR036282">
    <property type="entry name" value="Glutathione-S-Trfase_C_sf"/>
</dbReference>
<accession>A0A1P8PEU8</accession>